<dbReference type="InterPro" id="IPR011006">
    <property type="entry name" value="CheY-like_superfamily"/>
</dbReference>
<dbReference type="PANTHER" id="PTHR45339">
    <property type="entry name" value="HYBRID SIGNAL TRANSDUCTION HISTIDINE KINASE J"/>
    <property type="match status" value="1"/>
</dbReference>
<evidence type="ECO:0000256" key="7">
    <source>
        <dbReference type="ARBA" id="ARBA00022741"/>
    </source>
</evidence>
<dbReference type="InterPro" id="IPR001789">
    <property type="entry name" value="Sig_transdc_resp-reg_receiver"/>
</dbReference>
<dbReference type="Pfam" id="PF13426">
    <property type="entry name" value="PAS_9"/>
    <property type="match status" value="1"/>
</dbReference>
<dbReference type="EC" id="2.7.13.3" evidence="3"/>
<dbReference type="InterPro" id="IPR000014">
    <property type="entry name" value="PAS"/>
</dbReference>
<dbReference type="CDD" id="cd17546">
    <property type="entry name" value="REC_hyHK_CKI1_RcsC-like"/>
    <property type="match status" value="1"/>
</dbReference>
<protein>
    <recommendedName>
        <fullName evidence="3">histidine kinase</fullName>
        <ecNumber evidence="3">2.7.13.3</ecNumber>
    </recommendedName>
</protein>
<name>A0A1H3A846_9RHOB</name>
<organism evidence="17 18">
    <name type="scientific">Roseicitreum antarcticum</name>
    <dbReference type="NCBI Taxonomy" id="564137"/>
    <lineage>
        <taxon>Bacteria</taxon>
        <taxon>Pseudomonadati</taxon>
        <taxon>Pseudomonadota</taxon>
        <taxon>Alphaproteobacteria</taxon>
        <taxon>Rhodobacterales</taxon>
        <taxon>Paracoccaceae</taxon>
        <taxon>Roseicitreum</taxon>
    </lineage>
</organism>
<keyword evidence="8" id="KW-0418">Kinase</keyword>
<evidence type="ECO:0000256" key="6">
    <source>
        <dbReference type="ARBA" id="ARBA00022692"/>
    </source>
</evidence>
<dbReference type="SUPFAM" id="SSF52172">
    <property type="entry name" value="CheY-like"/>
    <property type="match status" value="1"/>
</dbReference>
<dbReference type="SUPFAM" id="SSF55781">
    <property type="entry name" value="GAF domain-like"/>
    <property type="match status" value="1"/>
</dbReference>
<dbReference type="Gene3D" id="3.30.450.20">
    <property type="entry name" value="PAS domain"/>
    <property type="match status" value="1"/>
</dbReference>
<dbReference type="PROSITE" id="PS50110">
    <property type="entry name" value="RESPONSE_REGULATORY"/>
    <property type="match status" value="1"/>
</dbReference>
<dbReference type="Pfam" id="PF00072">
    <property type="entry name" value="Response_reg"/>
    <property type="match status" value="1"/>
</dbReference>
<dbReference type="InterPro" id="IPR029016">
    <property type="entry name" value="GAF-like_dom_sf"/>
</dbReference>
<evidence type="ECO:0000256" key="2">
    <source>
        <dbReference type="ARBA" id="ARBA00004370"/>
    </source>
</evidence>
<dbReference type="PANTHER" id="PTHR45339:SF1">
    <property type="entry name" value="HYBRID SIGNAL TRANSDUCTION HISTIDINE KINASE J"/>
    <property type="match status" value="1"/>
</dbReference>
<keyword evidence="9" id="KW-0067">ATP-binding</keyword>
<comment type="catalytic activity">
    <reaction evidence="1">
        <text>ATP + protein L-histidine = ADP + protein N-phospho-L-histidine.</text>
        <dbReference type="EC" id="2.7.13.3"/>
    </reaction>
</comment>
<keyword evidence="7" id="KW-0547">Nucleotide-binding</keyword>
<dbReference type="InterPro" id="IPR003661">
    <property type="entry name" value="HisK_dim/P_dom"/>
</dbReference>
<dbReference type="PROSITE" id="PS50109">
    <property type="entry name" value="HIS_KIN"/>
    <property type="match status" value="1"/>
</dbReference>
<feature type="modified residue" description="4-aspartylphosphate" evidence="13">
    <location>
        <position position="637"/>
    </location>
</feature>
<dbReference type="GO" id="GO:0005524">
    <property type="term" value="F:ATP binding"/>
    <property type="evidence" value="ECO:0007669"/>
    <property type="project" value="UniProtKB-KW"/>
</dbReference>
<keyword evidence="11" id="KW-0902">Two-component regulatory system</keyword>
<evidence type="ECO:0000256" key="4">
    <source>
        <dbReference type="ARBA" id="ARBA00022553"/>
    </source>
</evidence>
<keyword evidence="12" id="KW-0472">Membrane</keyword>
<dbReference type="SUPFAM" id="SSF55874">
    <property type="entry name" value="ATPase domain of HSP90 chaperone/DNA topoisomerase II/histidine kinase"/>
    <property type="match status" value="1"/>
</dbReference>
<dbReference type="InterPro" id="IPR005467">
    <property type="entry name" value="His_kinase_dom"/>
</dbReference>
<dbReference type="InterPro" id="IPR003018">
    <property type="entry name" value="GAF"/>
</dbReference>
<feature type="domain" description="Histidine kinase" evidence="14">
    <location>
        <begin position="347"/>
        <end position="564"/>
    </location>
</feature>
<keyword evidence="10" id="KW-1133">Transmembrane helix</keyword>
<accession>A0A1H3A846</accession>
<dbReference type="EMBL" id="FNOM01000006">
    <property type="protein sequence ID" value="SDX25049.1"/>
    <property type="molecule type" value="Genomic_DNA"/>
</dbReference>
<dbReference type="GO" id="GO:0016020">
    <property type="term" value="C:membrane"/>
    <property type="evidence" value="ECO:0007669"/>
    <property type="project" value="UniProtKB-SubCell"/>
</dbReference>
<dbReference type="CDD" id="cd00082">
    <property type="entry name" value="HisKA"/>
    <property type="match status" value="1"/>
</dbReference>
<dbReference type="SUPFAM" id="SSF55785">
    <property type="entry name" value="PYP-like sensor domain (PAS domain)"/>
    <property type="match status" value="1"/>
</dbReference>
<proteinExistence type="predicted"/>
<feature type="domain" description="Response regulatory" evidence="15">
    <location>
        <begin position="588"/>
        <end position="707"/>
    </location>
</feature>
<keyword evidence="6" id="KW-0812">Transmembrane</keyword>
<evidence type="ECO:0000259" key="14">
    <source>
        <dbReference type="PROSITE" id="PS50109"/>
    </source>
</evidence>
<dbReference type="Pfam" id="PF02518">
    <property type="entry name" value="HATPase_c"/>
    <property type="match status" value="1"/>
</dbReference>
<dbReference type="InterPro" id="IPR036890">
    <property type="entry name" value="HATPase_C_sf"/>
</dbReference>
<evidence type="ECO:0000256" key="5">
    <source>
        <dbReference type="ARBA" id="ARBA00022679"/>
    </source>
</evidence>
<dbReference type="PROSITE" id="PS50112">
    <property type="entry name" value="PAS"/>
    <property type="match status" value="1"/>
</dbReference>
<dbReference type="InterPro" id="IPR004358">
    <property type="entry name" value="Sig_transdc_His_kin-like_C"/>
</dbReference>
<dbReference type="Gene3D" id="3.30.565.10">
    <property type="entry name" value="Histidine kinase-like ATPase, C-terminal domain"/>
    <property type="match status" value="1"/>
</dbReference>
<evidence type="ECO:0000256" key="9">
    <source>
        <dbReference type="ARBA" id="ARBA00022840"/>
    </source>
</evidence>
<gene>
    <name evidence="17" type="ORF">SAMN04488238_106218</name>
</gene>
<dbReference type="Gene3D" id="3.40.50.2300">
    <property type="match status" value="1"/>
</dbReference>
<dbReference type="AlphaFoldDB" id="A0A1H3A846"/>
<dbReference type="SUPFAM" id="SSF47384">
    <property type="entry name" value="Homodimeric domain of signal transducing histidine kinase"/>
    <property type="match status" value="1"/>
</dbReference>
<evidence type="ECO:0000256" key="12">
    <source>
        <dbReference type="ARBA" id="ARBA00023136"/>
    </source>
</evidence>
<evidence type="ECO:0000256" key="13">
    <source>
        <dbReference type="PROSITE-ProRule" id="PRU00169"/>
    </source>
</evidence>
<keyword evidence="18" id="KW-1185">Reference proteome</keyword>
<evidence type="ECO:0000256" key="8">
    <source>
        <dbReference type="ARBA" id="ARBA00022777"/>
    </source>
</evidence>
<evidence type="ECO:0000259" key="16">
    <source>
        <dbReference type="PROSITE" id="PS50112"/>
    </source>
</evidence>
<dbReference type="InterPro" id="IPR003594">
    <property type="entry name" value="HATPase_dom"/>
</dbReference>
<dbReference type="FunFam" id="3.30.565.10:FF:000010">
    <property type="entry name" value="Sensor histidine kinase RcsC"/>
    <property type="match status" value="1"/>
</dbReference>
<dbReference type="InterPro" id="IPR035965">
    <property type="entry name" value="PAS-like_dom_sf"/>
</dbReference>
<evidence type="ECO:0000259" key="15">
    <source>
        <dbReference type="PROSITE" id="PS50110"/>
    </source>
</evidence>
<evidence type="ECO:0000256" key="3">
    <source>
        <dbReference type="ARBA" id="ARBA00012438"/>
    </source>
</evidence>
<dbReference type="Gene3D" id="3.30.450.40">
    <property type="match status" value="1"/>
</dbReference>
<keyword evidence="5" id="KW-0808">Transferase</keyword>
<dbReference type="InterPro" id="IPR036097">
    <property type="entry name" value="HisK_dim/P_sf"/>
</dbReference>
<dbReference type="NCBIfam" id="TIGR00229">
    <property type="entry name" value="sensory_box"/>
    <property type="match status" value="1"/>
</dbReference>
<evidence type="ECO:0000256" key="10">
    <source>
        <dbReference type="ARBA" id="ARBA00022989"/>
    </source>
</evidence>
<dbReference type="SMART" id="SM00448">
    <property type="entry name" value="REC"/>
    <property type="match status" value="1"/>
</dbReference>
<comment type="subcellular location">
    <subcellularLocation>
        <location evidence="2">Membrane</location>
    </subcellularLocation>
</comment>
<dbReference type="STRING" id="564137.SAMN04488238_106218"/>
<dbReference type="Pfam" id="PF00512">
    <property type="entry name" value="HisKA"/>
    <property type="match status" value="1"/>
</dbReference>
<evidence type="ECO:0000313" key="18">
    <source>
        <dbReference type="Proteomes" id="UP000198539"/>
    </source>
</evidence>
<feature type="domain" description="PAS" evidence="16">
    <location>
        <begin position="198"/>
        <end position="243"/>
    </location>
</feature>
<dbReference type="GO" id="GO:0000155">
    <property type="term" value="F:phosphorelay sensor kinase activity"/>
    <property type="evidence" value="ECO:0007669"/>
    <property type="project" value="InterPro"/>
</dbReference>
<dbReference type="CDD" id="cd00130">
    <property type="entry name" value="PAS"/>
    <property type="match status" value="1"/>
</dbReference>
<reference evidence="17 18" key="1">
    <citation type="submission" date="2016-10" db="EMBL/GenBank/DDBJ databases">
        <authorList>
            <person name="de Groot N.N."/>
        </authorList>
    </citation>
    <scope>NUCLEOTIDE SEQUENCE [LARGE SCALE GENOMIC DNA]</scope>
    <source>
        <strain evidence="17 18">CGMCC 1.8894</strain>
    </source>
</reference>
<keyword evidence="4 13" id="KW-0597">Phosphoprotein</keyword>
<dbReference type="PRINTS" id="PR00344">
    <property type="entry name" value="BCTRLSENSOR"/>
</dbReference>
<dbReference type="CDD" id="cd16922">
    <property type="entry name" value="HATPase_EvgS-ArcB-TorS-like"/>
    <property type="match status" value="1"/>
</dbReference>
<dbReference type="SMART" id="SM00065">
    <property type="entry name" value="GAF"/>
    <property type="match status" value="1"/>
</dbReference>
<evidence type="ECO:0000256" key="1">
    <source>
        <dbReference type="ARBA" id="ARBA00000085"/>
    </source>
</evidence>
<evidence type="ECO:0000313" key="17">
    <source>
        <dbReference type="EMBL" id="SDX25049.1"/>
    </source>
</evidence>
<evidence type="ECO:0000256" key="11">
    <source>
        <dbReference type="ARBA" id="ARBA00023012"/>
    </source>
</evidence>
<sequence length="726" mass="78941">MAGERQEMLDLTNEARLTRIQGLVVDVLNNLLRAPIDDIDTQIDQALARIATFCKRDRAYVFEVTGDMTQNTHEWCAQGIEPVIDQLQELPLEAYGPLGPRLQAGEVLHLPDVHELPEGSVERETLEMQGIRSLLIVPMLPDGKLTGFVGFDGVEVAGEFLPGEIYLLRSVTDVVNSVLRRRESTRAVASAQAALTAQSAFLESILTTGALGICVYDATGTAIYINDMGERVLGVTSDELLGRKHDDPRWRFTNINMKPVPEDELPFNVVMRTGRTVENIRWALHCPEGLRYMSLNAAPVLDADGEITRVVWAMNDITQVMQSELAREAAFEEARRANTAKSQFLAKMSHEMRTPLNGVLGIAEVLDDIISDPDQKRMVGILHDSGGLLMSIINDLLDMSKIEADSLDLESVPFSVSDLAQRVEMVHTLKASDKQLSFSVTTGPGCGTARMGDSHRILQILHNVISNAIKFTSAGRVDVAFEAPLGGDVIIRVTDTGIGMSPPELAGVFEEFSQADSSISRKYGGTGLGMAIVKRLVGMMHGEVTLSSTKGVGTQVLITLPLPMAQDTPLAVSETTSGQRNELLRGMRILAADDNRTNRMILGAMLAQLGASAVMVEDGHAALARFTAGTFDLVILDISMPGMDGVEVLQAIRAREASLGLQRTSVVAFTANAMSHQVQSYLEAGFDDCLTKPLKTERLNEALTTVARQMMQRDRTGHAHVISTSG</sequence>
<dbReference type="SMART" id="SM00387">
    <property type="entry name" value="HATPase_c"/>
    <property type="match status" value="1"/>
</dbReference>
<dbReference type="OrthoDB" id="9801651at2"/>
<dbReference type="RefSeq" id="WP_092889806.1">
    <property type="nucleotide sequence ID" value="NZ_FNOM01000006.1"/>
</dbReference>
<dbReference type="Proteomes" id="UP000198539">
    <property type="component" value="Unassembled WGS sequence"/>
</dbReference>
<dbReference type="SMART" id="SM00388">
    <property type="entry name" value="HisKA"/>
    <property type="match status" value="1"/>
</dbReference>
<dbReference type="Gene3D" id="1.10.287.130">
    <property type="match status" value="1"/>
</dbReference>
<dbReference type="Pfam" id="PF01590">
    <property type="entry name" value="GAF"/>
    <property type="match status" value="1"/>
</dbReference>
<dbReference type="FunFam" id="1.10.287.130:FF:000004">
    <property type="entry name" value="Ethylene receptor 1"/>
    <property type="match status" value="1"/>
</dbReference>